<organism evidence="4 5">
    <name type="scientific">Actinomadura viridis</name>
    <dbReference type="NCBI Taxonomy" id="58110"/>
    <lineage>
        <taxon>Bacteria</taxon>
        <taxon>Bacillati</taxon>
        <taxon>Actinomycetota</taxon>
        <taxon>Actinomycetes</taxon>
        <taxon>Streptosporangiales</taxon>
        <taxon>Thermomonosporaceae</taxon>
        <taxon>Actinomadura</taxon>
    </lineage>
</organism>
<dbReference type="GO" id="GO:0005737">
    <property type="term" value="C:cytoplasm"/>
    <property type="evidence" value="ECO:0007669"/>
    <property type="project" value="TreeGrafter"/>
</dbReference>
<dbReference type="InterPro" id="IPR036388">
    <property type="entry name" value="WH-like_DNA-bd_sf"/>
</dbReference>
<keyword evidence="4" id="KW-0238">DNA-binding</keyword>
<dbReference type="InterPro" id="IPR041664">
    <property type="entry name" value="AAA_16"/>
</dbReference>
<evidence type="ECO:0000256" key="1">
    <source>
        <dbReference type="ARBA" id="ARBA00022741"/>
    </source>
</evidence>
<dbReference type="InterPro" id="IPR000792">
    <property type="entry name" value="Tscrpt_reg_LuxR_C"/>
</dbReference>
<evidence type="ECO:0000256" key="2">
    <source>
        <dbReference type="ARBA" id="ARBA00022840"/>
    </source>
</evidence>
<accession>A0A931GMH2</accession>
<feature type="domain" description="HTH luxR-type" evidence="3">
    <location>
        <begin position="841"/>
        <end position="906"/>
    </location>
</feature>
<dbReference type="EMBL" id="JADOUA010000001">
    <property type="protein sequence ID" value="MBG6093213.1"/>
    <property type="molecule type" value="Genomic_DNA"/>
</dbReference>
<dbReference type="Gene3D" id="1.10.10.10">
    <property type="entry name" value="Winged helix-like DNA-binding domain superfamily/Winged helix DNA-binding domain"/>
    <property type="match status" value="1"/>
</dbReference>
<dbReference type="PANTHER" id="PTHR16305">
    <property type="entry name" value="TESTICULAR SOLUBLE ADENYLYL CYCLASE"/>
    <property type="match status" value="1"/>
</dbReference>
<evidence type="ECO:0000259" key="3">
    <source>
        <dbReference type="PROSITE" id="PS50043"/>
    </source>
</evidence>
<dbReference type="GO" id="GO:0004016">
    <property type="term" value="F:adenylate cyclase activity"/>
    <property type="evidence" value="ECO:0007669"/>
    <property type="project" value="TreeGrafter"/>
</dbReference>
<dbReference type="SUPFAM" id="SSF52540">
    <property type="entry name" value="P-loop containing nucleoside triphosphate hydrolases"/>
    <property type="match status" value="1"/>
</dbReference>
<dbReference type="SUPFAM" id="SSF46894">
    <property type="entry name" value="C-terminal effector domain of the bipartite response regulators"/>
    <property type="match status" value="1"/>
</dbReference>
<dbReference type="PRINTS" id="PR00038">
    <property type="entry name" value="HTHLUXR"/>
</dbReference>
<reference evidence="4" key="1">
    <citation type="submission" date="2020-11" db="EMBL/GenBank/DDBJ databases">
        <title>Sequencing the genomes of 1000 actinobacteria strains.</title>
        <authorList>
            <person name="Klenk H.-P."/>
        </authorList>
    </citation>
    <scope>NUCLEOTIDE SEQUENCE</scope>
    <source>
        <strain evidence="4">DSM 43175</strain>
    </source>
</reference>
<protein>
    <submittedName>
        <fullName evidence="4">DNA-binding CsgD family transcriptional regulator</fullName>
    </submittedName>
</protein>
<dbReference type="InterPro" id="IPR027417">
    <property type="entry name" value="P-loop_NTPase"/>
</dbReference>
<keyword evidence="2" id="KW-0067">ATP-binding</keyword>
<dbReference type="GO" id="GO:0005524">
    <property type="term" value="F:ATP binding"/>
    <property type="evidence" value="ECO:0007669"/>
    <property type="project" value="UniProtKB-KW"/>
</dbReference>
<keyword evidence="5" id="KW-1185">Reference proteome</keyword>
<dbReference type="InterPro" id="IPR016032">
    <property type="entry name" value="Sig_transdc_resp-reg_C-effctor"/>
</dbReference>
<dbReference type="Pfam" id="PF13191">
    <property type="entry name" value="AAA_16"/>
    <property type="match status" value="1"/>
</dbReference>
<proteinExistence type="predicted"/>
<keyword evidence="1" id="KW-0547">Nucleotide-binding</keyword>
<dbReference type="GO" id="GO:0006355">
    <property type="term" value="P:regulation of DNA-templated transcription"/>
    <property type="evidence" value="ECO:0007669"/>
    <property type="project" value="InterPro"/>
</dbReference>
<gene>
    <name evidence="4" type="ORF">IW256_007326</name>
</gene>
<comment type="caution">
    <text evidence="4">The sequence shown here is derived from an EMBL/GenBank/DDBJ whole genome shotgun (WGS) entry which is preliminary data.</text>
</comment>
<dbReference type="CDD" id="cd06170">
    <property type="entry name" value="LuxR_C_like"/>
    <property type="match status" value="1"/>
</dbReference>
<dbReference type="GO" id="GO:0003677">
    <property type="term" value="F:DNA binding"/>
    <property type="evidence" value="ECO:0007669"/>
    <property type="project" value="UniProtKB-KW"/>
</dbReference>
<sequence length="910" mass="95995">MIADARDHRRSRALVLRGEAGIGKSALLEWAVGQGPWAGDGRAGGAERLLRATGFEAEEDIAFGGLNQVLWPVRARLDDLPGPQGAALRTALALPAATAGAGAGRGHDRFAAGLAVLTLLADLAEDGPVLCLVDDAQWLDTASAEALVFAARRLAAEGVVMLFAAREEGFAAGGGLEELWLGRLGRDDAERLLAQRDGVPATVRERIIHESEGNPLALIELCPPAAPEAGTTAPLPLADRVTATFRERIDRLPERTRLMLLLASAEGRGHLPTVLAAGAVLGAGLADLEDAERARLVEVTGSWIGFRHPLIRAAAYQGTVAARRLEAHRALAASATDPDCGVRHAAAAATAPDEDVAARLERSAERARDRTGYGTAARLYRQAADLSPERRGRARRLGAAATASLQAGRIEDARELAEAAGPDTADPAERNGLVRVRAAVEFECGDPLTAARMLVDHAALAGTGDDVQGMLRTGAAYAWMAGETSVLCRAARLLPSADKGVHGMARLVGGDYEAGLPLLNGLIEAARSGHGAGTGAPASGDDRMEAVQAVLAALIVGDDEGALELAAAEAAYCRRHGLAGALPNVLEVLARAQVAAGLHRDAEATVAEAADLARDTGAWRRAGRLGTVPARIAAIEGDRARLTALLEAAGGPPDAAAVAALGLLDLGLGRYEEALRGLEEITLHPHRHTADVMVAAADQIEAAVRAGRPDRARPPYERLRAWADAGGRPWAAAVALRSQALLSDSEDAAREPFEEALRLHEEAVRAAGQGGRPFEKARTELLYGEWLRRARRRSDARVPLRSALETFERLNAAPWAERARAELRATGGNGQPAPAHERALADDLPARLTPQELQVVRLAADGVSSREIAAQLFLSPRTVEYHLYKAYPKLGVASRKELSRLREELEPART</sequence>
<dbReference type="PROSITE" id="PS50043">
    <property type="entry name" value="HTH_LUXR_2"/>
    <property type="match status" value="1"/>
</dbReference>
<dbReference type="SMART" id="SM00421">
    <property type="entry name" value="HTH_LUXR"/>
    <property type="match status" value="1"/>
</dbReference>
<name>A0A931GMH2_9ACTN</name>
<dbReference type="AlphaFoldDB" id="A0A931GMH2"/>
<dbReference type="Pfam" id="PF00196">
    <property type="entry name" value="GerE"/>
    <property type="match status" value="1"/>
</dbReference>
<dbReference type="Proteomes" id="UP000614047">
    <property type="component" value="Unassembled WGS sequence"/>
</dbReference>
<evidence type="ECO:0000313" key="5">
    <source>
        <dbReference type="Proteomes" id="UP000614047"/>
    </source>
</evidence>
<dbReference type="PANTHER" id="PTHR16305:SF35">
    <property type="entry name" value="TRANSCRIPTIONAL ACTIVATOR DOMAIN"/>
    <property type="match status" value="1"/>
</dbReference>
<evidence type="ECO:0000313" key="4">
    <source>
        <dbReference type="EMBL" id="MBG6093213.1"/>
    </source>
</evidence>